<organism evidence="2 3">
    <name type="scientific">Knipowitschia caucasica</name>
    <name type="common">Caucasian dwarf goby</name>
    <name type="synonym">Pomatoschistus caucasicus</name>
    <dbReference type="NCBI Taxonomy" id="637954"/>
    <lineage>
        <taxon>Eukaryota</taxon>
        <taxon>Metazoa</taxon>
        <taxon>Chordata</taxon>
        <taxon>Craniata</taxon>
        <taxon>Vertebrata</taxon>
        <taxon>Euteleostomi</taxon>
        <taxon>Actinopterygii</taxon>
        <taxon>Neopterygii</taxon>
        <taxon>Teleostei</taxon>
        <taxon>Neoteleostei</taxon>
        <taxon>Acanthomorphata</taxon>
        <taxon>Gobiaria</taxon>
        <taxon>Gobiiformes</taxon>
        <taxon>Gobioidei</taxon>
        <taxon>Gobiidae</taxon>
        <taxon>Gobiinae</taxon>
        <taxon>Knipowitschia</taxon>
    </lineage>
</organism>
<reference evidence="2 3" key="1">
    <citation type="submission" date="2024-04" db="EMBL/GenBank/DDBJ databases">
        <authorList>
            <person name="Waldvogel A.-M."/>
            <person name="Schoenle A."/>
        </authorList>
    </citation>
    <scope>NUCLEOTIDE SEQUENCE [LARGE SCALE GENOMIC DNA]</scope>
</reference>
<protein>
    <submittedName>
        <fullName evidence="2">Uncharacterized protein</fullName>
    </submittedName>
</protein>
<feature type="compositionally biased region" description="Polar residues" evidence="1">
    <location>
        <begin position="63"/>
        <end position="74"/>
    </location>
</feature>
<name>A0AAV2M3I0_KNICA</name>
<gene>
    <name evidence="2" type="ORF">KC01_LOCUS34895</name>
</gene>
<evidence type="ECO:0000256" key="1">
    <source>
        <dbReference type="SAM" id="MobiDB-lite"/>
    </source>
</evidence>
<proteinExistence type="predicted"/>
<feature type="compositionally biased region" description="Polar residues" evidence="1">
    <location>
        <begin position="81"/>
        <end position="90"/>
    </location>
</feature>
<feature type="region of interest" description="Disordered" evidence="1">
    <location>
        <begin position="63"/>
        <end position="90"/>
    </location>
</feature>
<dbReference type="EMBL" id="OZ035828">
    <property type="protein sequence ID" value="CAL1607883.1"/>
    <property type="molecule type" value="Genomic_DNA"/>
</dbReference>
<sequence>MVPHMVPLKRPRHEVLVPENLSLLGVEAPENLSQRNDEDSSAESLDSVSHACSPEIPLKYLSSSDVGSQCNKSPSPRPHNDSSSNQASWSRHLMQQTLMDEGLRLARMVSHERAAKLSLGPDANHTTAEGDFCNITDVTIFSLWMCLTPASR</sequence>
<dbReference type="Proteomes" id="UP001497482">
    <property type="component" value="Chromosome 6"/>
</dbReference>
<keyword evidence="3" id="KW-1185">Reference proteome</keyword>
<evidence type="ECO:0000313" key="3">
    <source>
        <dbReference type="Proteomes" id="UP001497482"/>
    </source>
</evidence>
<feature type="region of interest" description="Disordered" evidence="1">
    <location>
        <begin position="29"/>
        <end position="49"/>
    </location>
</feature>
<dbReference type="AlphaFoldDB" id="A0AAV2M3I0"/>
<evidence type="ECO:0000313" key="2">
    <source>
        <dbReference type="EMBL" id="CAL1607883.1"/>
    </source>
</evidence>
<accession>A0AAV2M3I0</accession>